<comment type="caution">
    <text evidence="9">The sequence shown here is derived from an EMBL/GenBank/DDBJ whole genome shotgun (WGS) entry which is preliminary data.</text>
</comment>
<evidence type="ECO:0000259" key="8">
    <source>
        <dbReference type="Pfam" id="PF07732"/>
    </source>
</evidence>
<evidence type="ECO:0000256" key="5">
    <source>
        <dbReference type="SAM" id="Phobius"/>
    </source>
</evidence>
<dbReference type="Pfam" id="PF00394">
    <property type="entry name" value="Cu-oxidase"/>
    <property type="match status" value="1"/>
</dbReference>
<dbReference type="CDD" id="cd13857">
    <property type="entry name" value="CuRO_1_Diphenol_Ox"/>
    <property type="match status" value="1"/>
</dbReference>
<keyword evidence="5" id="KW-1133">Transmembrane helix</keyword>
<evidence type="ECO:0000259" key="6">
    <source>
        <dbReference type="Pfam" id="PF00394"/>
    </source>
</evidence>
<evidence type="ECO:0008006" key="11">
    <source>
        <dbReference type="Google" id="ProtNLM"/>
    </source>
</evidence>
<name>A0A9P5S130_9FUNG</name>
<evidence type="ECO:0000313" key="9">
    <source>
        <dbReference type="EMBL" id="KAF9152509.1"/>
    </source>
</evidence>
<evidence type="ECO:0000256" key="1">
    <source>
        <dbReference type="ARBA" id="ARBA00010609"/>
    </source>
</evidence>
<dbReference type="InterPro" id="IPR045087">
    <property type="entry name" value="Cu-oxidase_fam"/>
</dbReference>
<dbReference type="CDD" id="cd13910">
    <property type="entry name" value="CuRO_3_MCO_like_4"/>
    <property type="match status" value="1"/>
</dbReference>
<evidence type="ECO:0000313" key="10">
    <source>
        <dbReference type="Proteomes" id="UP000748756"/>
    </source>
</evidence>
<dbReference type="CDD" id="cd13886">
    <property type="entry name" value="CuRO_2_MCO_like_1"/>
    <property type="match status" value="1"/>
</dbReference>
<organism evidence="9 10">
    <name type="scientific">Linnemannia schmuckeri</name>
    <dbReference type="NCBI Taxonomy" id="64567"/>
    <lineage>
        <taxon>Eukaryota</taxon>
        <taxon>Fungi</taxon>
        <taxon>Fungi incertae sedis</taxon>
        <taxon>Mucoromycota</taxon>
        <taxon>Mortierellomycotina</taxon>
        <taxon>Mortierellomycetes</taxon>
        <taxon>Mortierellales</taxon>
        <taxon>Mortierellaceae</taxon>
        <taxon>Linnemannia</taxon>
    </lineage>
</organism>
<dbReference type="EMBL" id="JAAAUQ010000239">
    <property type="protein sequence ID" value="KAF9152509.1"/>
    <property type="molecule type" value="Genomic_DNA"/>
</dbReference>
<dbReference type="PANTHER" id="PTHR11709:SF414">
    <property type="entry name" value="ADR239WP"/>
    <property type="match status" value="1"/>
</dbReference>
<dbReference type="InterPro" id="IPR002355">
    <property type="entry name" value="Cu_oxidase_Cu_BS"/>
</dbReference>
<keyword evidence="3" id="KW-0560">Oxidoreductase</keyword>
<feature type="transmembrane region" description="Helical" evidence="5">
    <location>
        <begin position="17"/>
        <end position="38"/>
    </location>
</feature>
<dbReference type="FunFam" id="2.60.40.420:FF:000045">
    <property type="entry name" value="Laccase 2"/>
    <property type="match status" value="1"/>
</dbReference>
<reference evidence="9" key="1">
    <citation type="journal article" date="2020" name="Fungal Divers.">
        <title>Resolving the Mortierellaceae phylogeny through synthesis of multi-gene phylogenetics and phylogenomics.</title>
        <authorList>
            <person name="Vandepol N."/>
            <person name="Liber J."/>
            <person name="Desiro A."/>
            <person name="Na H."/>
            <person name="Kennedy M."/>
            <person name="Barry K."/>
            <person name="Grigoriev I.V."/>
            <person name="Miller A.N."/>
            <person name="O'Donnell K."/>
            <person name="Stajich J.E."/>
            <person name="Bonito G."/>
        </authorList>
    </citation>
    <scope>NUCLEOTIDE SEQUENCE</scope>
    <source>
        <strain evidence="9">NRRL 6426</strain>
    </source>
</reference>
<feature type="domain" description="Plastocyanin-like" evidence="6">
    <location>
        <begin position="211"/>
        <end position="386"/>
    </location>
</feature>
<dbReference type="Pfam" id="PF07732">
    <property type="entry name" value="Cu-oxidase_3"/>
    <property type="match status" value="1"/>
</dbReference>
<dbReference type="AlphaFoldDB" id="A0A9P5S130"/>
<dbReference type="PROSITE" id="PS00080">
    <property type="entry name" value="MULTICOPPER_OXIDASE2"/>
    <property type="match status" value="1"/>
</dbReference>
<proteinExistence type="inferred from homology"/>
<dbReference type="GO" id="GO:0005507">
    <property type="term" value="F:copper ion binding"/>
    <property type="evidence" value="ECO:0007669"/>
    <property type="project" value="InterPro"/>
</dbReference>
<keyword evidence="2" id="KW-0479">Metal-binding</keyword>
<dbReference type="Pfam" id="PF07731">
    <property type="entry name" value="Cu-oxidase_2"/>
    <property type="match status" value="1"/>
</dbReference>
<dbReference type="PANTHER" id="PTHR11709">
    <property type="entry name" value="MULTI-COPPER OXIDASE"/>
    <property type="match status" value="1"/>
</dbReference>
<keyword evidence="5" id="KW-0812">Transmembrane</keyword>
<gene>
    <name evidence="9" type="ORF">BG015_005148</name>
</gene>
<dbReference type="SUPFAM" id="SSF49503">
    <property type="entry name" value="Cupredoxins"/>
    <property type="match status" value="3"/>
</dbReference>
<dbReference type="OrthoDB" id="2121828at2759"/>
<evidence type="ECO:0000259" key="7">
    <source>
        <dbReference type="Pfam" id="PF07731"/>
    </source>
</evidence>
<keyword evidence="10" id="KW-1185">Reference proteome</keyword>
<sequence length="625" mass="69517">MTLWSDSRKSDFKYRRLLVVTSVLAITTLLLSITLLIIDRLRSRDPNSLWDHSSYDIKNDPWEYNLSRSNFSISKVPTKRYYEWTISQHVVAPDGFERPMLLVNGKFPGPMVEANTGDMIVVKVTNNMVNGTAIHWHGMFQNGTNWMDGTTGVTQCPIPPGQSFTYNFTVPNQWGTYWWHAHAASQYVDGIVGPLIIHSPDEPHLEKYDQDMVMMVSDHYHIDSASLAAWYLSTASEGVEPVPDNGLINGRNSFDCSMATEALFPTTPGSGNGKDRCFSNAPQAVFGVEPGLTYRIRIINTGSFADFKVSVDEHELTVIEADGVDMVPVKVERVPIHVAQRYSVLLVANRSTSNEGFWIRAEMNTNCFNVENPALDPSVKAILQYKAPSTPSFSINNTNNNRNTGMTTQEAPNSVDWNEGAWSPHCDDLKAEMLKPFFAKDAPEADTQVVLEMSFQTISRDRVNMGYVNKTSWRPQLDSPTLLQAIDGGGGGGGNSATMFDASQLVVTLDKIQTVELVVNNLDEGAHPFHLHGHVFYVVGSGDGSYIPGQSALHIENPPRRDTVTIPPYGYVVLRFVSDNPGLWAFHCHIDWHMAAGLLMQFLALPSQVKAFEIPQVVRELCRAS</sequence>
<evidence type="ECO:0000256" key="3">
    <source>
        <dbReference type="ARBA" id="ARBA00023002"/>
    </source>
</evidence>
<protein>
    <recommendedName>
        <fullName evidence="11">Multicopper oxidase</fullName>
    </recommendedName>
</protein>
<dbReference type="PROSITE" id="PS00079">
    <property type="entry name" value="MULTICOPPER_OXIDASE1"/>
    <property type="match status" value="1"/>
</dbReference>
<dbReference type="InterPro" id="IPR001117">
    <property type="entry name" value="Cu-oxidase_2nd"/>
</dbReference>
<accession>A0A9P5S130</accession>
<comment type="similarity">
    <text evidence="1">Belongs to the multicopper oxidase family.</text>
</comment>
<feature type="domain" description="Plastocyanin-like" evidence="7">
    <location>
        <begin position="477"/>
        <end position="606"/>
    </location>
</feature>
<dbReference type="InterPro" id="IPR033138">
    <property type="entry name" value="Cu_oxidase_CS"/>
</dbReference>
<evidence type="ECO:0000256" key="2">
    <source>
        <dbReference type="ARBA" id="ARBA00022723"/>
    </source>
</evidence>
<keyword evidence="4" id="KW-0186">Copper</keyword>
<keyword evidence="5" id="KW-0472">Membrane</keyword>
<evidence type="ECO:0000256" key="4">
    <source>
        <dbReference type="ARBA" id="ARBA00023008"/>
    </source>
</evidence>
<dbReference type="Proteomes" id="UP000748756">
    <property type="component" value="Unassembled WGS sequence"/>
</dbReference>
<dbReference type="InterPro" id="IPR011706">
    <property type="entry name" value="Cu-oxidase_C"/>
</dbReference>
<dbReference type="InterPro" id="IPR008972">
    <property type="entry name" value="Cupredoxin"/>
</dbReference>
<dbReference type="GO" id="GO:0016491">
    <property type="term" value="F:oxidoreductase activity"/>
    <property type="evidence" value="ECO:0007669"/>
    <property type="project" value="UniProtKB-KW"/>
</dbReference>
<dbReference type="InterPro" id="IPR011707">
    <property type="entry name" value="Cu-oxidase-like_N"/>
</dbReference>
<dbReference type="Gene3D" id="2.60.40.420">
    <property type="entry name" value="Cupredoxins - blue copper proteins"/>
    <property type="match status" value="3"/>
</dbReference>
<feature type="domain" description="Plastocyanin-like" evidence="8">
    <location>
        <begin position="88"/>
        <end position="201"/>
    </location>
</feature>